<feature type="repeat" description="WD" evidence="1">
    <location>
        <begin position="89"/>
        <end position="123"/>
    </location>
</feature>
<dbReference type="InterPro" id="IPR015943">
    <property type="entry name" value="WD40/YVTN_repeat-like_dom_sf"/>
</dbReference>
<dbReference type="Proteomes" id="UP000001058">
    <property type="component" value="Unassembled WGS sequence"/>
</dbReference>
<dbReference type="OrthoDB" id="273771at2759"/>
<accession>D8TM02</accession>
<evidence type="ECO:0000256" key="1">
    <source>
        <dbReference type="PROSITE-ProRule" id="PRU00221"/>
    </source>
</evidence>
<proteinExistence type="predicted"/>
<feature type="non-terminal residue" evidence="2">
    <location>
        <position position="229"/>
    </location>
</feature>
<dbReference type="PROSITE" id="PS50082">
    <property type="entry name" value="WD_REPEATS_2"/>
    <property type="match status" value="2"/>
</dbReference>
<dbReference type="PANTHER" id="PTHR44080">
    <property type="entry name" value="E3 UBIQUITIN-PROTEIN LIGASE COP1"/>
    <property type="match status" value="1"/>
</dbReference>
<dbReference type="InterPro" id="IPR042755">
    <property type="entry name" value="COP1"/>
</dbReference>
<sequence>YEAHERRVWGVDFCPHPSRHHYFASGSDDGLVKLWSTQQASSCLALELRGNVCCVEFHPHHPHLLAVGSALHCAAVYDLRQPAAPLHTLLGHRRAVSYVRWLSNRHELVTASTDNTLKLWSLSPPPPPAPSAQPLVRTFCGHVNERNFVGLATDGDYVACGSERHEVFVYHRSLPQPALRFSFAGSPHQGPNYQQQQQPNHFVTALQWRRNSPHLLAANSAGCLWLLGL</sequence>
<dbReference type="Gene3D" id="2.130.10.10">
    <property type="entry name" value="YVTN repeat-like/Quinoprotein amine dehydrogenase"/>
    <property type="match status" value="1"/>
</dbReference>
<dbReference type="Pfam" id="PF00400">
    <property type="entry name" value="WD40"/>
    <property type="match status" value="2"/>
</dbReference>
<dbReference type="SUPFAM" id="SSF50978">
    <property type="entry name" value="WD40 repeat-like"/>
    <property type="match status" value="1"/>
</dbReference>
<dbReference type="AlphaFoldDB" id="D8TM02"/>
<reference evidence="2 3" key="1">
    <citation type="journal article" date="2010" name="Science">
        <title>Genomic analysis of organismal complexity in the multicellular green alga Volvox carteri.</title>
        <authorList>
            <person name="Prochnik S.E."/>
            <person name="Umen J."/>
            <person name="Nedelcu A.M."/>
            <person name="Hallmann A."/>
            <person name="Miller S.M."/>
            <person name="Nishii I."/>
            <person name="Ferris P."/>
            <person name="Kuo A."/>
            <person name="Mitros T."/>
            <person name="Fritz-Laylin L.K."/>
            <person name="Hellsten U."/>
            <person name="Chapman J."/>
            <person name="Simakov O."/>
            <person name="Rensing S.A."/>
            <person name="Terry A."/>
            <person name="Pangilinan J."/>
            <person name="Kapitonov V."/>
            <person name="Jurka J."/>
            <person name="Salamov A."/>
            <person name="Shapiro H."/>
            <person name="Schmutz J."/>
            <person name="Grimwood J."/>
            <person name="Lindquist E."/>
            <person name="Lucas S."/>
            <person name="Grigoriev I.V."/>
            <person name="Schmitt R."/>
            <person name="Kirk D."/>
            <person name="Rokhsar D.S."/>
        </authorList>
    </citation>
    <scope>NUCLEOTIDE SEQUENCE [LARGE SCALE GENOMIC DNA]</scope>
    <source>
        <strain evidence="3">f. Nagariensis / Eve</strain>
    </source>
</reference>
<organism evidence="3">
    <name type="scientific">Volvox carteri f. nagariensis</name>
    <dbReference type="NCBI Taxonomy" id="3068"/>
    <lineage>
        <taxon>Eukaryota</taxon>
        <taxon>Viridiplantae</taxon>
        <taxon>Chlorophyta</taxon>
        <taxon>core chlorophytes</taxon>
        <taxon>Chlorophyceae</taxon>
        <taxon>CS clade</taxon>
        <taxon>Chlamydomonadales</taxon>
        <taxon>Volvocaceae</taxon>
        <taxon>Volvox</taxon>
    </lineage>
</organism>
<dbReference type="RefSeq" id="XP_002947372.1">
    <property type="nucleotide sequence ID" value="XM_002947326.1"/>
</dbReference>
<dbReference type="STRING" id="3068.D8TM02"/>
<dbReference type="GO" id="GO:0061630">
    <property type="term" value="F:ubiquitin protein ligase activity"/>
    <property type="evidence" value="ECO:0007669"/>
    <property type="project" value="InterPro"/>
</dbReference>
<dbReference type="InterPro" id="IPR001680">
    <property type="entry name" value="WD40_rpt"/>
</dbReference>
<name>D8TM02_VOLCA</name>
<gene>
    <name evidence="2" type="ORF">VOLCADRAFT_45534</name>
</gene>
<dbReference type="SMART" id="SM00320">
    <property type="entry name" value="WD40"/>
    <property type="match status" value="4"/>
</dbReference>
<dbReference type="PROSITE" id="PS50294">
    <property type="entry name" value="WD_REPEATS_REGION"/>
    <property type="match status" value="2"/>
</dbReference>
<protein>
    <submittedName>
        <fullName evidence="2">Uncharacterized protein</fullName>
    </submittedName>
</protein>
<evidence type="ECO:0000313" key="2">
    <source>
        <dbReference type="EMBL" id="EFJ51420.1"/>
    </source>
</evidence>
<dbReference type="EMBL" id="GL378327">
    <property type="protein sequence ID" value="EFJ51420.1"/>
    <property type="molecule type" value="Genomic_DNA"/>
</dbReference>
<dbReference type="PANTHER" id="PTHR44080:SF1">
    <property type="entry name" value="E3 UBIQUITIN-PROTEIN LIGASE COP1"/>
    <property type="match status" value="1"/>
</dbReference>
<dbReference type="KEGG" id="vcn:VOLCADRAFT_45534"/>
<dbReference type="GO" id="GO:0043161">
    <property type="term" value="P:proteasome-mediated ubiquitin-dependent protein catabolic process"/>
    <property type="evidence" value="ECO:0007669"/>
    <property type="project" value="TreeGrafter"/>
</dbReference>
<keyword evidence="1" id="KW-0853">WD repeat</keyword>
<dbReference type="InterPro" id="IPR036322">
    <property type="entry name" value="WD40_repeat_dom_sf"/>
</dbReference>
<dbReference type="InParanoid" id="D8TM02"/>
<dbReference type="GeneID" id="9620470"/>
<evidence type="ECO:0000313" key="3">
    <source>
        <dbReference type="Proteomes" id="UP000001058"/>
    </source>
</evidence>
<keyword evidence="3" id="KW-1185">Reference proteome</keyword>
<dbReference type="eggNOG" id="KOG0297">
    <property type="taxonomic scope" value="Eukaryota"/>
</dbReference>
<feature type="non-terminal residue" evidence="2">
    <location>
        <position position="1"/>
    </location>
</feature>
<feature type="repeat" description="WD" evidence="1">
    <location>
        <begin position="1"/>
        <end position="45"/>
    </location>
</feature>